<dbReference type="OrthoDB" id="412536at2759"/>
<evidence type="ECO:0000259" key="11">
    <source>
        <dbReference type="Pfam" id="PF00150"/>
    </source>
</evidence>
<dbReference type="InterPro" id="IPR014756">
    <property type="entry name" value="Ig_E-set"/>
</dbReference>
<comment type="similarity">
    <text evidence="1 9">Belongs to the glycosyl hydrolase 5 (cellulase A) family.</text>
</comment>
<organism evidence="13 14">
    <name type="scientific">Truncatella angustata</name>
    <dbReference type="NCBI Taxonomy" id="152316"/>
    <lineage>
        <taxon>Eukaryota</taxon>
        <taxon>Fungi</taxon>
        <taxon>Dikarya</taxon>
        <taxon>Ascomycota</taxon>
        <taxon>Pezizomycotina</taxon>
        <taxon>Sordariomycetes</taxon>
        <taxon>Xylariomycetidae</taxon>
        <taxon>Amphisphaeriales</taxon>
        <taxon>Sporocadaceae</taxon>
        <taxon>Truncatella</taxon>
    </lineage>
</organism>
<dbReference type="GO" id="GO:0030245">
    <property type="term" value="P:cellulose catabolic process"/>
    <property type="evidence" value="ECO:0007669"/>
    <property type="project" value="UniProtKB-KW"/>
</dbReference>
<sequence>MHRSLWNTLCLALSIIGQGGRARGEASCSGIFAAITAQDYVHSLSPGWNLGNTLDAFPMEGSWNNPVVTADTFADVKNSGYNSVRIPVTWAYHFTGSSNQGDSPLWTVDPTWLDRVSAVVDMATAQGLYVIVNVHHDSALWADFTAAGANQTLIEEKFYQLWYQIGTKLGCKGAQVAFEAINEPRSSTDADYAFLHQLQDVFLQAINNAGGFNSQRVITVAGPGQDLTATIERFTAPDSNFTNPWTIQVHYYAPYDFTSAAWGKTIWGSADDKAAMDSAFSSLRAKFPNIPLIVGEWSASPVITEPAARWKYIDFLARTAAKYDAALIVWDAGVDVLNHSAHTWYDITAVNIVRNAIQGISNSLPDSTTDPSATTQQSSAFIFNQVGSSVGDQSLPFLLNGNTVTSITIDSTMLTTGNQYSVSGNNIIFTASFLSGYLSSTATPGIKGTLSISFSAGIIIPVQIVQWEPPVLSSASSKAIAGADLVVPVTWQGMAQVATVKAVKADGTFLVDDWTVWLPPIQQGRTTFGGSWTWSVGQAGFTITSTAVNAVIAAGQATQFTVEAYPRVAGNSATYTLNP</sequence>
<dbReference type="Pfam" id="PF03442">
    <property type="entry name" value="CBM_X2"/>
    <property type="match status" value="1"/>
</dbReference>
<feature type="chain" id="PRO_5040253142" evidence="10">
    <location>
        <begin position="23"/>
        <end position="579"/>
    </location>
</feature>
<dbReference type="InterPro" id="IPR016282">
    <property type="entry name" value="Glyco_hydro_5_endoGlcnase_B"/>
</dbReference>
<comment type="caution">
    <text evidence="13">The sequence shown here is derived from an EMBL/GenBank/DDBJ whole genome shotgun (WGS) entry which is preliminary data.</text>
</comment>
<dbReference type="GO" id="GO:0005576">
    <property type="term" value="C:extracellular region"/>
    <property type="evidence" value="ECO:0007669"/>
    <property type="project" value="TreeGrafter"/>
</dbReference>
<dbReference type="Proteomes" id="UP000758603">
    <property type="component" value="Unassembled WGS sequence"/>
</dbReference>
<dbReference type="AlphaFoldDB" id="A0A9P8ZU13"/>
<dbReference type="InterPro" id="IPR001547">
    <property type="entry name" value="Glyco_hydro_5"/>
</dbReference>
<dbReference type="PANTHER" id="PTHR31297">
    <property type="entry name" value="GLUCAN ENDO-1,6-BETA-GLUCOSIDASE B"/>
    <property type="match status" value="1"/>
</dbReference>
<dbReference type="RefSeq" id="XP_045955787.1">
    <property type="nucleotide sequence ID" value="XM_046103198.1"/>
</dbReference>
<dbReference type="PANTHER" id="PTHR31297:SF41">
    <property type="entry name" value="ENDOGLUCANASE, PUTATIVE (AFU_ORTHOLOGUE AFUA_5G01830)-RELATED"/>
    <property type="match status" value="1"/>
</dbReference>
<dbReference type="PIRSF" id="PIRSF001043">
    <property type="entry name" value="Endoglucanase_B"/>
    <property type="match status" value="1"/>
</dbReference>
<keyword evidence="5" id="KW-0119">Carbohydrate metabolism</keyword>
<dbReference type="SUPFAM" id="SSF81296">
    <property type="entry name" value="E set domains"/>
    <property type="match status" value="1"/>
</dbReference>
<keyword evidence="6 9" id="KW-0326">Glycosidase</keyword>
<dbReference type="GO" id="GO:0071555">
    <property type="term" value="P:cell wall organization"/>
    <property type="evidence" value="ECO:0007669"/>
    <property type="project" value="UniProtKB-KW"/>
</dbReference>
<dbReference type="EMBL" id="JAGPXC010000006">
    <property type="protein sequence ID" value="KAH6651509.1"/>
    <property type="molecule type" value="Genomic_DNA"/>
</dbReference>
<keyword evidence="2 10" id="KW-0732">Signal</keyword>
<keyword evidence="7" id="KW-0961">Cell wall biogenesis/degradation</keyword>
<evidence type="ECO:0000256" key="5">
    <source>
        <dbReference type="ARBA" id="ARBA00023277"/>
    </source>
</evidence>
<reference evidence="13" key="1">
    <citation type="journal article" date="2021" name="Nat. Commun.">
        <title>Genetic determinants of endophytism in the Arabidopsis root mycobiome.</title>
        <authorList>
            <person name="Mesny F."/>
            <person name="Miyauchi S."/>
            <person name="Thiergart T."/>
            <person name="Pickel B."/>
            <person name="Atanasova L."/>
            <person name="Karlsson M."/>
            <person name="Huettel B."/>
            <person name="Barry K.W."/>
            <person name="Haridas S."/>
            <person name="Chen C."/>
            <person name="Bauer D."/>
            <person name="Andreopoulos W."/>
            <person name="Pangilinan J."/>
            <person name="LaButti K."/>
            <person name="Riley R."/>
            <person name="Lipzen A."/>
            <person name="Clum A."/>
            <person name="Drula E."/>
            <person name="Henrissat B."/>
            <person name="Kohler A."/>
            <person name="Grigoriev I.V."/>
            <person name="Martin F.M."/>
            <person name="Hacquard S."/>
        </authorList>
    </citation>
    <scope>NUCLEOTIDE SEQUENCE</scope>
    <source>
        <strain evidence="13">MPI-SDFR-AT-0073</strain>
    </source>
</reference>
<evidence type="ECO:0000256" key="6">
    <source>
        <dbReference type="ARBA" id="ARBA00023295"/>
    </source>
</evidence>
<keyword evidence="8" id="KW-0624">Polysaccharide degradation</keyword>
<evidence type="ECO:0000256" key="7">
    <source>
        <dbReference type="ARBA" id="ARBA00023316"/>
    </source>
</evidence>
<proteinExistence type="inferred from homology"/>
<evidence type="ECO:0000256" key="9">
    <source>
        <dbReference type="RuleBase" id="RU361153"/>
    </source>
</evidence>
<dbReference type="Gene3D" id="2.60.40.10">
    <property type="entry name" value="Immunoglobulins"/>
    <property type="match status" value="1"/>
</dbReference>
<dbReference type="Gene3D" id="3.20.20.80">
    <property type="entry name" value="Glycosidases"/>
    <property type="match status" value="1"/>
</dbReference>
<dbReference type="InterPro" id="IPR005102">
    <property type="entry name" value="Carbo-bd_X2"/>
</dbReference>
<evidence type="ECO:0000256" key="3">
    <source>
        <dbReference type="ARBA" id="ARBA00022801"/>
    </source>
</evidence>
<protein>
    <submittedName>
        <fullName evidence="13">Glycoside hydrolase superfamily</fullName>
    </submittedName>
</protein>
<evidence type="ECO:0000313" key="13">
    <source>
        <dbReference type="EMBL" id="KAH6651509.1"/>
    </source>
</evidence>
<evidence type="ECO:0000256" key="1">
    <source>
        <dbReference type="ARBA" id="ARBA00005641"/>
    </source>
</evidence>
<keyword evidence="3 9" id="KW-0378">Hydrolase</keyword>
<dbReference type="Pfam" id="PF00150">
    <property type="entry name" value="Cellulase"/>
    <property type="match status" value="1"/>
</dbReference>
<dbReference type="GO" id="GO:0009986">
    <property type="term" value="C:cell surface"/>
    <property type="evidence" value="ECO:0007669"/>
    <property type="project" value="TreeGrafter"/>
</dbReference>
<gene>
    <name evidence="13" type="ORF">BKA67DRAFT_571114</name>
</gene>
<evidence type="ECO:0000256" key="2">
    <source>
        <dbReference type="ARBA" id="ARBA00022729"/>
    </source>
</evidence>
<evidence type="ECO:0000313" key="14">
    <source>
        <dbReference type="Proteomes" id="UP000758603"/>
    </source>
</evidence>
<dbReference type="InterPro" id="IPR017853">
    <property type="entry name" value="GH"/>
</dbReference>
<feature type="signal peptide" evidence="10">
    <location>
        <begin position="1"/>
        <end position="22"/>
    </location>
</feature>
<evidence type="ECO:0000259" key="12">
    <source>
        <dbReference type="Pfam" id="PF03442"/>
    </source>
</evidence>
<dbReference type="SUPFAM" id="SSF51445">
    <property type="entry name" value="(Trans)glycosidases"/>
    <property type="match status" value="1"/>
</dbReference>
<dbReference type="GO" id="GO:0008422">
    <property type="term" value="F:beta-glucosidase activity"/>
    <property type="evidence" value="ECO:0007669"/>
    <property type="project" value="TreeGrafter"/>
</dbReference>
<accession>A0A9P8ZU13</accession>
<keyword evidence="14" id="KW-1185">Reference proteome</keyword>
<evidence type="ECO:0000256" key="10">
    <source>
        <dbReference type="SAM" id="SignalP"/>
    </source>
</evidence>
<dbReference type="InterPro" id="IPR050386">
    <property type="entry name" value="Glycosyl_hydrolase_5"/>
</dbReference>
<name>A0A9P8ZU13_9PEZI</name>
<evidence type="ECO:0000256" key="8">
    <source>
        <dbReference type="ARBA" id="ARBA00023326"/>
    </source>
</evidence>
<feature type="domain" description="Glycoside hydrolase family 5" evidence="11">
    <location>
        <begin position="54"/>
        <end position="333"/>
    </location>
</feature>
<keyword evidence="4" id="KW-0136">Cellulose degradation</keyword>
<dbReference type="InterPro" id="IPR013783">
    <property type="entry name" value="Ig-like_fold"/>
</dbReference>
<feature type="domain" description="Carbohydrate binding X2" evidence="12">
    <location>
        <begin position="377"/>
        <end position="460"/>
    </location>
</feature>
<evidence type="ECO:0000256" key="4">
    <source>
        <dbReference type="ARBA" id="ARBA00023001"/>
    </source>
</evidence>
<dbReference type="GeneID" id="70132090"/>